<dbReference type="AlphaFoldDB" id="A0A6A6BD62"/>
<accession>A0A6A6BD62</accession>
<dbReference type="RefSeq" id="XP_033397241.1">
    <property type="nucleotide sequence ID" value="XM_033546626.1"/>
</dbReference>
<sequence length="59" mass="6592">MPRPNLSYHSVLFIHLQASSCHCRSTACYRVRLQALTALLSVYTDHCVGKNGTSLKSRV</sequence>
<keyword evidence="2" id="KW-1185">Reference proteome</keyword>
<dbReference type="Proteomes" id="UP000799438">
    <property type="component" value="Unassembled WGS sequence"/>
</dbReference>
<reference evidence="1" key="1">
    <citation type="journal article" date="2020" name="Stud. Mycol.">
        <title>101 Dothideomycetes genomes: a test case for predicting lifestyles and emergence of pathogens.</title>
        <authorList>
            <person name="Haridas S."/>
            <person name="Albert R."/>
            <person name="Binder M."/>
            <person name="Bloem J."/>
            <person name="Labutti K."/>
            <person name="Salamov A."/>
            <person name="Andreopoulos B."/>
            <person name="Baker S."/>
            <person name="Barry K."/>
            <person name="Bills G."/>
            <person name="Bluhm B."/>
            <person name="Cannon C."/>
            <person name="Castanera R."/>
            <person name="Culley D."/>
            <person name="Daum C."/>
            <person name="Ezra D."/>
            <person name="Gonzalez J."/>
            <person name="Henrissat B."/>
            <person name="Kuo A."/>
            <person name="Liang C."/>
            <person name="Lipzen A."/>
            <person name="Lutzoni F."/>
            <person name="Magnuson J."/>
            <person name="Mondo S."/>
            <person name="Nolan M."/>
            <person name="Ohm R."/>
            <person name="Pangilinan J."/>
            <person name="Park H.-J."/>
            <person name="Ramirez L."/>
            <person name="Alfaro M."/>
            <person name="Sun H."/>
            <person name="Tritt A."/>
            <person name="Yoshinaga Y."/>
            <person name="Zwiers L.-H."/>
            <person name="Turgeon B."/>
            <person name="Goodwin S."/>
            <person name="Spatafora J."/>
            <person name="Crous P."/>
            <person name="Grigoriev I."/>
        </authorList>
    </citation>
    <scope>NUCLEOTIDE SEQUENCE</scope>
    <source>
        <strain evidence="1">CBS 121167</strain>
    </source>
</reference>
<protein>
    <submittedName>
        <fullName evidence="1">Uncharacterized protein</fullName>
    </submittedName>
</protein>
<gene>
    <name evidence="1" type="ORF">K452DRAFT_40678</name>
</gene>
<dbReference type="EMBL" id="ML995487">
    <property type="protein sequence ID" value="KAF2141528.1"/>
    <property type="molecule type" value="Genomic_DNA"/>
</dbReference>
<evidence type="ECO:0000313" key="2">
    <source>
        <dbReference type="Proteomes" id="UP000799438"/>
    </source>
</evidence>
<organism evidence="1 2">
    <name type="scientific">Aplosporella prunicola CBS 121167</name>
    <dbReference type="NCBI Taxonomy" id="1176127"/>
    <lineage>
        <taxon>Eukaryota</taxon>
        <taxon>Fungi</taxon>
        <taxon>Dikarya</taxon>
        <taxon>Ascomycota</taxon>
        <taxon>Pezizomycotina</taxon>
        <taxon>Dothideomycetes</taxon>
        <taxon>Dothideomycetes incertae sedis</taxon>
        <taxon>Botryosphaeriales</taxon>
        <taxon>Aplosporellaceae</taxon>
        <taxon>Aplosporella</taxon>
    </lineage>
</organism>
<dbReference type="GeneID" id="54304132"/>
<proteinExistence type="predicted"/>
<name>A0A6A6BD62_9PEZI</name>
<evidence type="ECO:0000313" key="1">
    <source>
        <dbReference type="EMBL" id="KAF2141528.1"/>
    </source>
</evidence>